<organism evidence="4 5">
    <name type="scientific">Eikenella corrodens</name>
    <dbReference type="NCBI Taxonomy" id="539"/>
    <lineage>
        <taxon>Bacteria</taxon>
        <taxon>Pseudomonadati</taxon>
        <taxon>Pseudomonadota</taxon>
        <taxon>Betaproteobacteria</taxon>
        <taxon>Neisseriales</taxon>
        <taxon>Neisseriaceae</taxon>
        <taxon>Eikenella</taxon>
    </lineage>
</organism>
<dbReference type="OrthoDB" id="5673741at2"/>
<protein>
    <recommendedName>
        <fullName evidence="3">Transferrin-binding protein B C-lobe/N-lobe beta-barrel domain-containing protein</fullName>
    </recommendedName>
</protein>
<dbReference type="Pfam" id="PF01298">
    <property type="entry name" value="TbpB_B_D"/>
    <property type="match status" value="1"/>
</dbReference>
<evidence type="ECO:0000256" key="1">
    <source>
        <dbReference type="ARBA" id="ARBA00004442"/>
    </source>
</evidence>
<feature type="signal peptide" evidence="2">
    <location>
        <begin position="1"/>
        <end position="30"/>
    </location>
</feature>
<evidence type="ECO:0000256" key="2">
    <source>
        <dbReference type="SAM" id="SignalP"/>
    </source>
</evidence>
<dbReference type="Gene3D" id="2.40.160.90">
    <property type="match status" value="1"/>
</dbReference>
<dbReference type="GO" id="GO:0009279">
    <property type="term" value="C:cell outer membrane"/>
    <property type="evidence" value="ECO:0007669"/>
    <property type="project" value="UniProtKB-SubCell"/>
</dbReference>
<evidence type="ECO:0000259" key="3">
    <source>
        <dbReference type="Pfam" id="PF01298"/>
    </source>
</evidence>
<dbReference type="InterPro" id="IPR001677">
    <property type="entry name" value="TbpB_B_D"/>
</dbReference>
<evidence type="ECO:0000313" key="5">
    <source>
        <dbReference type="Proteomes" id="UP000282435"/>
    </source>
</evidence>
<feature type="domain" description="Transferrin-binding protein B C-lobe/N-lobe beta-barrel" evidence="3">
    <location>
        <begin position="161"/>
        <end position="268"/>
    </location>
</feature>
<dbReference type="SUPFAM" id="SSF56925">
    <property type="entry name" value="OMPA-like"/>
    <property type="match status" value="1"/>
</dbReference>
<name>A0A3S9SHS4_EIKCO</name>
<comment type="subcellular location">
    <subcellularLocation>
        <location evidence="1">Cell outer membrane</location>
    </subcellularLocation>
</comment>
<evidence type="ECO:0000313" key="4">
    <source>
        <dbReference type="EMBL" id="AZR59091.1"/>
    </source>
</evidence>
<dbReference type="InterPro" id="IPR011250">
    <property type="entry name" value="OMP/PagP_B-barrel"/>
</dbReference>
<keyword evidence="2" id="KW-0732">Signal</keyword>
<feature type="chain" id="PRO_5019488135" description="Transferrin-binding protein B C-lobe/N-lobe beta-barrel domain-containing protein" evidence="2">
    <location>
        <begin position="31"/>
        <end position="268"/>
    </location>
</feature>
<accession>A0A3S9SHS4</accession>
<dbReference type="AlphaFoldDB" id="A0A3S9SHS4"/>
<proteinExistence type="predicted"/>
<gene>
    <name evidence="4" type="ORF">ELB75_02975</name>
</gene>
<dbReference type="EMBL" id="CP034670">
    <property type="protein sequence ID" value="AZR59091.1"/>
    <property type="molecule type" value="Genomic_DNA"/>
</dbReference>
<dbReference type="Proteomes" id="UP000282435">
    <property type="component" value="Chromosome"/>
</dbReference>
<sequence length="268" mass="28604">MVVCNHAIRTCIMKFSSLSALLLTAFALSACGSGGGGGGGGGPTIRLIEPPLGPGVVPRSISYIQLNGSNYARLTTGAVRFARNGNINSFDIMDPVTHAWRSIDIIPAGMSSGGFITLRDNNGIFRYVDGGQFLTHTRFGYVRDTDGSGYLMAQGEKAVNMPHTGSITYNGRVVHTENSSRMEEGTVRLFAHFDRNVIGGHVTVPSRGEFYLGTASIQGNEFHSGLYDGVGFAGAFYGPNAEEVGGTYYKRNLHNTADEFNGAFGAKR</sequence>
<reference evidence="4 5" key="1">
    <citation type="submission" date="2018-12" db="EMBL/GenBank/DDBJ databases">
        <title>Genome sequencing of Eikenella corrodens KCOM 3110 (= JS217).</title>
        <authorList>
            <person name="Koo J.-K."/>
            <person name="Park S.-N."/>
            <person name="Lim Y.K."/>
        </authorList>
    </citation>
    <scope>NUCLEOTIDE SEQUENCE [LARGE SCALE GENOMIC DNA]</scope>
    <source>
        <strain evidence="4 5">KCOM 3110</strain>
    </source>
</reference>